<keyword evidence="1" id="KW-0175">Coiled coil</keyword>
<gene>
    <name evidence="3" type="ORF">FIE12Z_8270</name>
</gene>
<proteinExistence type="predicted"/>
<accession>A0A395MHY8</accession>
<sequence>MSSYYRYGAFDGNNGATASEMAQARTDAQTESIRRPAVKINVMSDEEWNRRMEAGNKRRRQEEAKIEQELAQKRATAKEAAIRVLTPYLAMVKRQREYQPQLVKKLKAYHEKPAGDKTPPNEWKEAYNEVGRLLTAALVSFHFQSDKEHGVVQGPGEVKFYEAGMERDMPETPTLQAYLAHRHVPVNDDEVNYFESLVEKKVDLPIFLVAAAEDNLGRISKTEGTSLAAPKALLEFVVEDELIREEVVEIFLEPESL</sequence>
<feature type="region of interest" description="Disordered" evidence="2">
    <location>
        <begin position="13"/>
        <end position="33"/>
    </location>
</feature>
<evidence type="ECO:0000313" key="4">
    <source>
        <dbReference type="Proteomes" id="UP000265631"/>
    </source>
</evidence>
<keyword evidence="4" id="KW-1185">Reference proteome</keyword>
<protein>
    <submittedName>
        <fullName evidence="3">Uncharacterized protein</fullName>
    </submittedName>
</protein>
<comment type="caution">
    <text evidence="3">The sequence shown here is derived from an EMBL/GenBank/DDBJ whole genome shotgun (WGS) entry which is preliminary data.</text>
</comment>
<dbReference type="AlphaFoldDB" id="A0A395MHY8"/>
<organism evidence="3 4">
    <name type="scientific">Fusarium flagelliforme</name>
    <dbReference type="NCBI Taxonomy" id="2675880"/>
    <lineage>
        <taxon>Eukaryota</taxon>
        <taxon>Fungi</taxon>
        <taxon>Dikarya</taxon>
        <taxon>Ascomycota</taxon>
        <taxon>Pezizomycotina</taxon>
        <taxon>Sordariomycetes</taxon>
        <taxon>Hypocreomycetidae</taxon>
        <taxon>Hypocreales</taxon>
        <taxon>Nectriaceae</taxon>
        <taxon>Fusarium</taxon>
        <taxon>Fusarium incarnatum-equiseti species complex</taxon>
    </lineage>
</organism>
<name>A0A395MHY8_9HYPO</name>
<dbReference type="Proteomes" id="UP000265631">
    <property type="component" value="Unassembled WGS sequence"/>
</dbReference>
<evidence type="ECO:0000313" key="3">
    <source>
        <dbReference type="EMBL" id="RFN47475.1"/>
    </source>
</evidence>
<evidence type="ECO:0000256" key="1">
    <source>
        <dbReference type="SAM" id="Coils"/>
    </source>
</evidence>
<evidence type="ECO:0000256" key="2">
    <source>
        <dbReference type="SAM" id="MobiDB-lite"/>
    </source>
</evidence>
<feature type="coiled-coil region" evidence="1">
    <location>
        <begin position="52"/>
        <end position="79"/>
    </location>
</feature>
<dbReference type="EMBL" id="PXXK01000252">
    <property type="protein sequence ID" value="RFN47475.1"/>
    <property type="molecule type" value="Genomic_DNA"/>
</dbReference>
<reference evidence="3 4" key="1">
    <citation type="journal article" date="2018" name="PLoS Pathog.">
        <title>Evolution of structural diversity of trichothecenes, a family of toxins produced by plant pathogenic and entomopathogenic fungi.</title>
        <authorList>
            <person name="Proctor R.H."/>
            <person name="McCormick S.P."/>
            <person name="Kim H.S."/>
            <person name="Cardoza R.E."/>
            <person name="Stanley A.M."/>
            <person name="Lindo L."/>
            <person name="Kelly A."/>
            <person name="Brown D.W."/>
            <person name="Lee T."/>
            <person name="Vaughan M.M."/>
            <person name="Alexander N.J."/>
            <person name="Busman M."/>
            <person name="Gutierrez S."/>
        </authorList>
    </citation>
    <scope>NUCLEOTIDE SEQUENCE [LARGE SCALE GENOMIC DNA]</scope>
    <source>
        <strain evidence="3 4">NRRL 13405</strain>
    </source>
</reference>